<dbReference type="Gene3D" id="2.30.29.30">
    <property type="entry name" value="Pleckstrin-homology domain (PH domain)/Phosphotyrosine-binding domain (PTB)"/>
    <property type="match status" value="1"/>
</dbReference>
<evidence type="ECO:0000256" key="1">
    <source>
        <dbReference type="SAM" id="MobiDB-lite"/>
    </source>
</evidence>
<keyword evidence="4" id="KW-1185">Reference proteome</keyword>
<dbReference type="SUPFAM" id="SSF50729">
    <property type="entry name" value="PH domain-like"/>
    <property type="match status" value="1"/>
</dbReference>
<dbReference type="EMBL" id="NHTK01006107">
    <property type="protein sequence ID" value="PPQ63852.1"/>
    <property type="molecule type" value="Genomic_DNA"/>
</dbReference>
<dbReference type="STRING" id="181874.A0A409VAF5"/>
<feature type="domain" description="PH" evidence="2">
    <location>
        <begin position="122"/>
        <end position="246"/>
    </location>
</feature>
<dbReference type="Proteomes" id="UP000284842">
    <property type="component" value="Unassembled WGS sequence"/>
</dbReference>
<reference evidence="3 4" key="1">
    <citation type="journal article" date="2018" name="Evol. Lett.">
        <title>Horizontal gene cluster transfer increased hallucinogenic mushroom diversity.</title>
        <authorList>
            <person name="Reynolds H.T."/>
            <person name="Vijayakumar V."/>
            <person name="Gluck-Thaler E."/>
            <person name="Korotkin H.B."/>
            <person name="Matheny P.B."/>
            <person name="Slot J.C."/>
        </authorList>
    </citation>
    <scope>NUCLEOTIDE SEQUENCE [LARGE SCALE GENOMIC DNA]</scope>
    <source>
        <strain evidence="3 4">2629</strain>
    </source>
</reference>
<comment type="caution">
    <text evidence="3">The sequence shown here is derived from an EMBL/GenBank/DDBJ whole genome shotgun (WGS) entry which is preliminary data.</text>
</comment>
<proteinExistence type="predicted"/>
<dbReference type="OrthoDB" id="5563754at2759"/>
<evidence type="ECO:0000259" key="2">
    <source>
        <dbReference type="SMART" id="SM00233"/>
    </source>
</evidence>
<protein>
    <recommendedName>
        <fullName evidence="2">PH domain-containing protein</fullName>
    </recommendedName>
</protein>
<dbReference type="InterPro" id="IPR058155">
    <property type="entry name" value="Skg3/CAF120-like_PH"/>
</dbReference>
<feature type="compositionally biased region" description="Low complexity" evidence="1">
    <location>
        <begin position="43"/>
        <end position="52"/>
    </location>
</feature>
<feature type="compositionally biased region" description="Low complexity" evidence="1">
    <location>
        <begin position="60"/>
        <end position="98"/>
    </location>
</feature>
<feature type="region of interest" description="Disordered" evidence="1">
    <location>
        <begin position="1"/>
        <end position="106"/>
    </location>
</feature>
<dbReference type="InParanoid" id="A0A409VAF5"/>
<dbReference type="InterPro" id="IPR011993">
    <property type="entry name" value="PH-like_dom_sf"/>
</dbReference>
<accession>A0A409VAF5</accession>
<evidence type="ECO:0000313" key="3">
    <source>
        <dbReference type="EMBL" id="PPQ63852.1"/>
    </source>
</evidence>
<evidence type="ECO:0000313" key="4">
    <source>
        <dbReference type="Proteomes" id="UP000284842"/>
    </source>
</evidence>
<dbReference type="SMART" id="SM00233">
    <property type="entry name" value="PH"/>
    <property type="match status" value="1"/>
</dbReference>
<gene>
    <name evidence="3" type="ORF">CVT24_009065</name>
</gene>
<organism evidence="3 4">
    <name type="scientific">Panaeolus cyanescens</name>
    <dbReference type="NCBI Taxonomy" id="181874"/>
    <lineage>
        <taxon>Eukaryota</taxon>
        <taxon>Fungi</taxon>
        <taxon>Dikarya</taxon>
        <taxon>Basidiomycota</taxon>
        <taxon>Agaricomycotina</taxon>
        <taxon>Agaricomycetes</taxon>
        <taxon>Agaricomycetidae</taxon>
        <taxon>Agaricales</taxon>
        <taxon>Agaricineae</taxon>
        <taxon>Galeropsidaceae</taxon>
        <taxon>Panaeolus</taxon>
    </lineage>
</organism>
<dbReference type="Pfam" id="PF25381">
    <property type="entry name" value="PH_26"/>
    <property type="match status" value="1"/>
</dbReference>
<dbReference type="InterPro" id="IPR001849">
    <property type="entry name" value="PH_domain"/>
</dbReference>
<sequence length="525" mass="58263">MPQTQPQPVAYPQQSQLQGPPQPLSQLPMNQSPNYPAGPQQAPPMHQHVPQQNPQPMPQQAPQQIPQQAPHTMPQQAPQQNPQTLPQQQQAAQPNRNHPAPPPLHPEIRSVVQLTIAHAHKIYFSGPLVRKFERQPDGQKPHKDDGWTDIWAQLGGTTLSVWDMKEIQEASKQGKEVPPSYINITDAFVQVLGSLTVPATGNTPAKRYNNILTLNTAGSNLLLFSCPSTAALISWAAALRLAAWEKSRLEEIYTAHLLRITLNARDVPTTLIRGKMEGWARVRIAGQTDWKKVWLSVSAGSEGAHGGPSATVANAAPMPSMKGKRLSNFFSRDNPGNVGLVLPPRPIITMCLSQKPKDRKKPLLTLFNVTQAFGVYPERPDLINKSTLMKIEGTFGEEEMGGTVKGKEGWVLIMPELNEASVAPGMSGDRSQAAEMLKWIVALHDSFELYGRPEAWTWDPRDSNSLMFGYPVGPQKEVCFAFSCCCVVMDDSFHYVLQSYEWPPDTIWFTEPLPRSRNCREYGPA</sequence>
<name>A0A409VAF5_9AGAR</name>
<dbReference type="AlphaFoldDB" id="A0A409VAF5"/>
<feature type="compositionally biased region" description="Low complexity" evidence="1">
    <location>
        <begin position="12"/>
        <end position="28"/>
    </location>
</feature>